<keyword evidence="5" id="KW-1133">Transmembrane helix</keyword>
<dbReference type="PANTHER" id="PTHR37937">
    <property type="entry name" value="CONJUGATIVE TRANSFER: DNA TRANSPORT"/>
    <property type="match status" value="1"/>
</dbReference>
<evidence type="ECO:0000256" key="5">
    <source>
        <dbReference type="ARBA" id="ARBA00022989"/>
    </source>
</evidence>
<proteinExistence type="inferred from homology"/>
<comment type="similarity">
    <text evidence="2">Belongs to the VirD4/TraG family.</text>
</comment>
<keyword evidence="4" id="KW-0812">Transmembrane</keyword>
<evidence type="ECO:0000313" key="7">
    <source>
        <dbReference type="EMBL" id="KPA99928.1"/>
    </source>
</evidence>
<dbReference type="EMBL" id="JXMU01000039">
    <property type="protein sequence ID" value="KPA99928.1"/>
    <property type="molecule type" value="Genomic_DNA"/>
</dbReference>
<dbReference type="RefSeq" id="WP_054000482.1">
    <property type="nucleotide sequence ID" value="NZ_JXMU01000039.1"/>
</dbReference>
<comment type="subcellular location">
    <subcellularLocation>
        <location evidence="1">Cell membrane</location>
        <topology evidence="1">Multi-pass membrane protein</topology>
    </subcellularLocation>
</comment>
<organism evidence="7 8">
    <name type="scientific">Ahrensia marina</name>
    <dbReference type="NCBI Taxonomy" id="1514904"/>
    <lineage>
        <taxon>Bacteria</taxon>
        <taxon>Pseudomonadati</taxon>
        <taxon>Pseudomonadota</taxon>
        <taxon>Alphaproteobacteria</taxon>
        <taxon>Hyphomicrobiales</taxon>
        <taxon>Ahrensiaceae</taxon>
        <taxon>Ahrensia</taxon>
    </lineage>
</organism>
<dbReference type="InterPro" id="IPR003688">
    <property type="entry name" value="TraG/VirD4"/>
</dbReference>
<evidence type="ECO:0000256" key="3">
    <source>
        <dbReference type="ARBA" id="ARBA00022475"/>
    </source>
</evidence>
<keyword evidence="8" id="KW-1185">Reference proteome</keyword>
<comment type="caution">
    <text evidence="7">The sequence shown here is derived from an EMBL/GenBank/DDBJ whole genome shotgun (WGS) entry which is preliminary data.</text>
</comment>
<gene>
    <name evidence="7" type="ORF">SU32_16495</name>
</gene>
<keyword evidence="3" id="KW-1003">Cell membrane</keyword>
<accession>A0A0M9GL09</accession>
<evidence type="ECO:0000256" key="6">
    <source>
        <dbReference type="ARBA" id="ARBA00023136"/>
    </source>
</evidence>
<reference evidence="7 8" key="1">
    <citation type="submission" date="2015-01" db="EMBL/GenBank/DDBJ databases">
        <title>Ahrensia donghaiensis sp. nov., a novel dimethylsulphoniopropionate-cleavage bacterium isolated from seawater and emended descriptions of the genus Ahrensia and Ahrensia kielensis.</title>
        <authorList>
            <person name="Liu J."/>
        </authorList>
    </citation>
    <scope>NUCLEOTIDE SEQUENCE [LARGE SCALE GENOMIC DNA]</scope>
    <source>
        <strain evidence="7 8">LZD062</strain>
    </source>
</reference>
<dbReference type="PANTHER" id="PTHR37937:SF1">
    <property type="entry name" value="CONJUGATIVE TRANSFER: DNA TRANSPORT"/>
    <property type="match status" value="1"/>
</dbReference>
<protein>
    <submittedName>
        <fullName evidence="7">Uncharacterized protein</fullName>
    </submittedName>
</protein>
<evidence type="ECO:0000256" key="4">
    <source>
        <dbReference type="ARBA" id="ARBA00022692"/>
    </source>
</evidence>
<dbReference type="InterPro" id="IPR027417">
    <property type="entry name" value="P-loop_NTPase"/>
</dbReference>
<dbReference type="OrthoDB" id="7817736at2"/>
<dbReference type="STRING" id="1514904.SU32_16495"/>
<dbReference type="InterPro" id="IPR051539">
    <property type="entry name" value="T4SS-coupling_protein"/>
</dbReference>
<dbReference type="GO" id="GO:0005886">
    <property type="term" value="C:plasma membrane"/>
    <property type="evidence" value="ECO:0007669"/>
    <property type="project" value="UniProtKB-SubCell"/>
</dbReference>
<dbReference type="Pfam" id="PF02534">
    <property type="entry name" value="T4SS-DNA_transf"/>
    <property type="match status" value="1"/>
</dbReference>
<sequence length="648" mass="72163">MTQIVSQIVDVAVPVVSTVMIGKVALTVTRWSVIATAKKFGAWDPRWNEKIPRLFFWRPLWRCFIAYKEWCEEHFGLGEPNAGLLKTRTQLCMQFKEGDSLMGRVRLPLGLPCPDLTGEPIETHKVIIGPAASGKSVTEATQLGLMSSTATAAIYDPKGQHTHNILYALADQGHKLVVIDPLSTLPRASGKLELFANIRELNRRMDGCFDTILLDKFAAAIFPEDGSPNKFFVLTPRQLWTRVMAYAMSLDTEATVLDARRLLTHGLGDETDTDPKKRMLMLWFGMARSKHLNGYVAEAGIAMIDADEKTRSNVLMTTRTRTEFWSHEQIQAVSDGNDAFISDLKPNAGIVPGNDEGLIISFVIPVGLATTTFKPYLAQWFAMMFFMFEAIPGDHSPKARLVIEELQSFGGSIDGIDAVAPLLRGYGCSFTAITQDIHGLEKALGEKPANSLIASSSHVQFVATNDTKTRGMIQNLALGEETRTKRKLGFLWKLYTYTRPVFTNDQLRRVLSPKRKHILVHRAGGRAALVKQAPGYSELPVWLHYPDRDHGETPARAWFRSIYESYTKPVLTIEAEQVNEGEYDIPSEPEELPDPQPQYVFTREDALALFGLTEPFSSKEVAARAKCMNDNFPPEMILAAVETLGGAK</sequence>
<evidence type="ECO:0000256" key="1">
    <source>
        <dbReference type="ARBA" id="ARBA00004651"/>
    </source>
</evidence>
<dbReference type="PATRIC" id="fig|1514904.3.peg.2753"/>
<dbReference type="AlphaFoldDB" id="A0A0M9GL09"/>
<dbReference type="CDD" id="cd01127">
    <property type="entry name" value="TrwB_TraG_TraD_VirD4"/>
    <property type="match status" value="1"/>
</dbReference>
<dbReference type="SUPFAM" id="SSF52540">
    <property type="entry name" value="P-loop containing nucleoside triphosphate hydrolases"/>
    <property type="match status" value="1"/>
</dbReference>
<evidence type="ECO:0000313" key="8">
    <source>
        <dbReference type="Proteomes" id="UP000038011"/>
    </source>
</evidence>
<keyword evidence="6" id="KW-0472">Membrane</keyword>
<name>A0A0M9GL09_9HYPH</name>
<dbReference type="Gene3D" id="3.40.50.300">
    <property type="entry name" value="P-loop containing nucleotide triphosphate hydrolases"/>
    <property type="match status" value="1"/>
</dbReference>
<dbReference type="Proteomes" id="UP000038011">
    <property type="component" value="Unassembled WGS sequence"/>
</dbReference>
<evidence type="ECO:0000256" key="2">
    <source>
        <dbReference type="ARBA" id="ARBA00008806"/>
    </source>
</evidence>